<evidence type="ECO:0000313" key="3">
    <source>
        <dbReference type="Proteomes" id="UP001558632"/>
    </source>
</evidence>
<dbReference type="EMBL" id="JBEUSY010000204">
    <property type="protein sequence ID" value="KAL1242417.1"/>
    <property type="molecule type" value="Genomic_DNA"/>
</dbReference>
<feature type="region of interest" description="Disordered" evidence="1">
    <location>
        <begin position="91"/>
        <end position="116"/>
    </location>
</feature>
<comment type="caution">
    <text evidence="2">The sequence shown here is derived from an EMBL/GenBank/DDBJ whole genome shotgun (WGS) entry which is preliminary data.</text>
</comment>
<dbReference type="Proteomes" id="UP001558632">
    <property type="component" value="Unassembled WGS sequence"/>
</dbReference>
<proteinExistence type="predicted"/>
<reference evidence="2 3" key="1">
    <citation type="submission" date="2024-07" db="EMBL/GenBank/DDBJ databases">
        <title>Enhanced genomic and transcriptomic resources for Trichinella pseudospiralis and T. spiralis underpin the discovery of pronounced molecular differences between stages and species.</title>
        <authorList>
            <person name="Pasi K.K."/>
            <person name="La Rosa G."/>
            <person name="Gomez-Morales M.A."/>
            <person name="Tosini F."/>
            <person name="Sumanam S."/>
            <person name="Young N.D."/>
            <person name="Chang B.C."/>
            <person name="Robin G.B."/>
        </authorList>
    </citation>
    <scope>NUCLEOTIDE SEQUENCE [LARGE SCALE GENOMIC DNA]</scope>
    <source>
        <strain evidence="2">ISS534</strain>
    </source>
</reference>
<evidence type="ECO:0000313" key="2">
    <source>
        <dbReference type="EMBL" id="KAL1242417.1"/>
    </source>
</evidence>
<protein>
    <submittedName>
        <fullName evidence="2">Electron transfer flavoprotein subunit beta</fullName>
    </submittedName>
</protein>
<sequence>MNHIVYITGGCDTTPNPEYPLGQKVTPDARRLKDKGKRGKIRASRVGPLGASGQSQLINGAKRCAVTQRQDVLAVAIHRWLGALNMARDREEPHGTVRKRCRPGKKQRRASLGRAGQGGALHEFQNLSIILNSVFI</sequence>
<organism evidence="2 3">
    <name type="scientific">Trichinella spiralis</name>
    <name type="common">Trichina worm</name>
    <dbReference type="NCBI Taxonomy" id="6334"/>
    <lineage>
        <taxon>Eukaryota</taxon>
        <taxon>Metazoa</taxon>
        <taxon>Ecdysozoa</taxon>
        <taxon>Nematoda</taxon>
        <taxon>Enoplea</taxon>
        <taxon>Dorylaimia</taxon>
        <taxon>Trichinellida</taxon>
        <taxon>Trichinellidae</taxon>
        <taxon>Trichinella</taxon>
    </lineage>
</organism>
<feature type="compositionally biased region" description="Basic residues" evidence="1">
    <location>
        <begin position="96"/>
        <end position="111"/>
    </location>
</feature>
<gene>
    <name evidence="2" type="ORF">TSPI_01439</name>
</gene>
<keyword evidence="3" id="KW-1185">Reference proteome</keyword>
<evidence type="ECO:0000256" key="1">
    <source>
        <dbReference type="SAM" id="MobiDB-lite"/>
    </source>
</evidence>
<accession>A0ABR3KPA2</accession>
<name>A0ABR3KPA2_TRISP</name>